<keyword evidence="2" id="KW-0227">DNA damage</keyword>
<reference evidence="7" key="1">
    <citation type="submission" date="2020-07" db="EMBL/GenBank/DDBJ databases">
        <title>Multicomponent nature underlies the extraordinary mechanical properties of spider dragline silk.</title>
        <authorList>
            <person name="Kono N."/>
            <person name="Nakamura H."/>
            <person name="Mori M."/>
            <person name="Yoshida Y."/>
            <person name="Ohtoshi R."/>
            <person name="Malay A.D."/>
            <person name="Moran D.A.P."/>
            <person name="Tomita M."/>
            <person name="Numata K."/>
            <person name="Arakawa K."/>
        </authorList>
    </citation>
    <scope>NUCLEOTIDE SEQUENCE</scope>
</reference>
<evidence type="ECO:0000256" key="5">
    <source>
        <dbReference type="ARBA" id="ARBA00023242"/>
    </source>
</evidence>
<dbReference type="Proteomes" id="UP000887116">
    <property type="component" value="Unassembled WGS sequence"/>
</dbReference>
<dbReference type="AlphaFoldDB" id="A0A8X6HUL8"/>
<evidence type="ECO:0000256" key="3">
    <source>
        <dbReference type="ARBA" id="ARBA00023125"/>
    </source>
</evidence>
<keyword evidence="3" id="KW-0238">DNA-binding</keyword>
<dbReference type="OrthoDB" id="1861185at2759"/>
<sequence>MDSSAPLKKKQKLSVEIDDLSLHPQIIHRLKIAKLCSYKSILHLSQQELQKTAKVSSSESKIIFEAVSKASVENKILPDTSFGQEFSNGAIGFR</sequence>
<keyword evidence="8" id="KW-1185">Reference proteome</keyword>
<evidence type="ECO:0000256" key="1">
    <source>
        <dbReference type="ARBA" id="ARBA00004123"/>
    </source>
</evidence>
<dbReference type="EMBL" id="BMAO01039258">
    <property type="protein sequence ID" value="GFR30193.1"/>
    <property type="molecule type" value="Genomic_DNA"/>
</dbReference>
<evidence type="ECO:0000256" key="4">
    <source>
        <dbReference type="ARBA" id="ARBA00023172"/>
    </source>
</evidence>
<organism evidence="7 8">
    <name type="scientific">Trichonephila clavata</name>
    <name type="common">Joro spider</name>
    <name type="synonym">Nephila clavata</name>
    <dbReference type="NCBI Taxonomy" id="2740835"/>
    <lineage>
        <taxon>Eukaryota</taxon>
        <taxon>Metazoa</taxon>
        <taxon>Ecdysozoa</taxon>
        <taxon>Arthropoda</taxon>
        <taxon>Chelicerata</taxon>
        <taxon>Arachnida</taxon>
        <taxon>Araneae</taxon>
        <taxon>Araneomorphae</taxon>
        <taxon>Entelegynae</taxon>
        <taxon>Araneoidea</taxon>
        <taxon>Nephilidae</taxon>
        <taxon>Trichonephila</taxon>
    </lineage>
</organism>
<proteinExistence type="predicted"/>
<dbReference type="InterPro" id="IPR058766">
    <property type="entry name" value="HHH_XRCC3_RAD51B"/>
</dbReference>
<dbReference type="Pfam" id="PF26169">
    <property type="entry name" value="HHH_XRCC3_RpoA"/>
    <property type="match status" value="1"/>
</dbReference>
<feature type="domain" description="XRCC3/RAD51 homolog 2 helix-hairpin-helix" evidence="6">
    <location>
        <begin position="17"/>
        <end position="70"/>
    </location>
</feature>
<name>A0A8X6HUL8_TRICU</name>
<comment type="caution">
    <text evidence="7">The sequence shown here is derived from an EMBL/GenBank/DDBJ whole genome shotgun (WGS) entry which is preliminary data.</text>
</comment>
<evidence type="ECO:0000259" key="6">
    <source>
        <dbReference type="Pfam" id="PF26169"/>
    </source>
</evidence>
<gene>
    <name evidence="7" type="primary">XRCC3</name>
    <name evidence="7" type="ORF">TNCT_588051</name>
</gene>
<keyword evidence="4" id="KW-0233">DNA recombination</keyword>
<protein>
    <submittedName>
        <fullName evidence="7">RECA_2 domain-containing protein</fullName>
    </submittedName>
</protein>
<evidence type="ECO:0000313" key="7">
    <source>
        <dbReference type="EMBL" id="GFR30193.1"/>
    </source>
</evidence>
<evidence type="ECO:0000313" key="8">
    <source>
        <dbReference type="Proteomes" id="UP000887116"/>
    </source>
</evidence>
<accession>A0A8X6HUL8</accession>
<keyword evidence="5" id="KW-0539">Nucleus</keyword>
<comment type="subcellular location">
    <subcellularLocation>
        <location evidence="1">Nucleus</location>
    </subcellularLocation>
</comment>
<evidence type="ECO:0000256" key="2">
    <source>
        <dbReference type="ARBA" id="ARBA00022763"/>
    </source>
</evidence>